<dbReference type="InterPro" id="IPR046452">
    <property type="entry name" value="HgmA_N"/>
</dbReference>
<reference evidence="14 15" key="1">
    <citation type="submission" date="2015-01" db="EMBL/GenBank/DDBJ databases">
        <title>The Genome Sequence of Cladophialophora immunda CBS83496.</title>
        <authorList>
            <consortium name="The Broad Institute Genomics Platform"/>
            <person name="Cuomo C."/>
            <person name="de Hoog S."/>
            <person name="Gorbushina A."/>
            <person name="Stielow B."/>
            <person name="Teixiera M."/>
            <person name="Abouelleil A."/>
            <person name="Chapman S.B."/>
            <person name="Priest M."/>
            <person name="Young S.K."/>
            <person name="Wortman J."/>
            <person name="Nusbaum C."/>
            <person name="Birren B."/>
        </authorList>
    </citation>
    <scope>NUCLEOTIDE SEQUENCE [LARGE SCALE GENOMIC DNA]</scope>
    <source>
        <strain evidence="14 15">CBS 83496</strain>
    </source>
</reference>
<feature type="domain" description="Homogentisate 1,2-dioxygenase C-terminal" evidence="12">
    <location>
        <begin position="307"/>
        <end position="457"/>
    </location>
</feature>
<feature type="binding site" evidence="11">
    <location>
        <position position="367"/>
    </location>
    <ligand>
        <name>homogentisate</name>
        <dbReference type="ChEBI" id="CHEBI:16169"/>
    </ligand>
</feature>
<dbReference type="EC" id="1.13.11.5" evidence="4"/>
<evidence type="ECO:0000256" key="2">
    <source>
        <dbReference type="ARBA" id="ARBA00004704"/>
    </source>
</evidence>
<keyword evidence="15" id="KW-1185">Reference proteome</keyword>
<evidence type="ECO:0000256" key="1">
    <source>
        <dbReference type="ARBA" id="ARBA00001962"/>
    </source>
</evidence>
<evidence type="ECO:0000313" key="15">
    <source>
        <dbReference type="Proteomes" id="UP000054466"/>
    </source>
</evidence>
<organism evidence="14 15">
    <name type="scientific">Cladophialophora immunda</name>
    <dbReference type="NCBI Taxonomy" id="569365"/>
    <lineage>
        <taxon>Eukaryota</taxon>
        <taxon>Fungi</taxon>
        <taxon>Dikarya</taxon>
        <taxon>Ascomycota</taxon>
        <taxon>Pezizomycotina</taxon>
        <taxon>Eurotiomycetes</taxon>
        <taxon>Chaetothyriomycetidae</taxon>
        <taxon>Chaetothyriales</taxon>
        <taxon>Herpotrichiellaceae</taxon>
        <taxon>Cladophialophora</taxon>
    </lineage>
</organism>
<comment type="similarity">
    <text evidence="3">Belongs to the homogentisate dioxygenase family.</text>
</comment>
<dbReference type="InterPro" id="IPR014710">
    <property type="entry name" value="RmlC-like_jellyroll"/>
</dbReference>
<keyword evidence="9 11" id="KW-0408">Iron</keyword>
<dbReference type="UniPathway" id="UPA00139">
    <property type="reaction ID" value="UER00339"/>
</dbReference>
<feature type="domain" description="Homogentisate 1,2-dioxygenase N-terminal" evidence="13">
    <location>
        <begin position="30"/>
        <end position="304"/>
    </location>
</feature>
<evidence type="ECO:0000256" key="7">
    <source>
        <dbReference type="ARBA" id="ARBA00022964"/>
    </source>
</evidence>
<evidence type="ECO:0000256" key="10">
    <source>
        <dbReference type="ARBA" id="ARBA00023232"/>
    </source>
</evidence>
<evidence type="ECO:0000256" key="11">
    <source>
        <dbReference type="PIRSR" id="PIRSR605708-2"/>
    </source>
</evidence>
<dbReference type="GO" id="GO:0006572">
    <property type="term" value="P:L-tyrosine catabolic process"/>
    <property type="evidence" value="ECO:0007669"/>
    <property type="project" value="UniProtKB-KW"/>
</dbReference>
<feature type="binding site" evidence="11">
    <location>
        <position position="397"/>
    </location>
    <ligand>
        <name>homogentisate</name>
        <dbReference type="ChEBI" id="CHEBI:16169"/>
    </ligand>
</feature>
<proteinExistence type="inferred from homology"/>
<keyword evidence="8" id="KW-0560">Oxidoreductase</keyword>
<evidence type="ECO:0000256" key="5">
    <source>
        <dbReference type="ARBA" id="ARBA00022723"/>
    </source>
</evidence>
<dbReference type="STRING" id="569365.A0A0D1ZW74"/>
<dbReference type="FunFam" id="2.60.120.10:FF:000034">
    <property type="entry name" value="Homogentisate 1,2-dioxygenase"/>
    <property type="match status" value="1"/>
</dbReference>
<protein>
    <recommendedName>
        <fullName evidence="4">homogentisate 1,2-dioxygenase</fullName>
        <ecNumber evidence="4">1.13.11.5</ecNumber>
    </recommendedName>
</protein>
<name>A0A0D1ZW74_9EURO</name>
<feature type="binding site" evidence="11">
    <location>
        <position position="361"/>
    </location>
    <ligand>
        <name>Fe cation</name>
        <dbReference type="ChEBI" id="CHEBI:24875"/>
    </ligand>
</feature>
<evidence type="ECO:0000259" key="12">
    <source>
        <dbReference type="Pfam" id="PF04209"/>
    </source>
</evidence>
<keyword evidence="6" id="KW-0828">Tyrosine catabolism</keyword>
<dbReference type="Gene3D" id="2.60.120.10">
    <property type="entry name" value="Jelly Rolls"/>
    <property type="match status" value="1"/>
</dbReference>
<dbReference type="PANTHER" id="PTHR11056:SF0">
    <property type="entry name" value="HOMOGENTISATE 1,2-DIOXYGENASE"/>
    <property type="match status" value="1"/>
</dbReference>
<dbReference type="GO" id="GO:0004411">
    <property type="term" value="F:homogentisate 1,2-dioxygenase activity"/>
    <property type="evidence" value="ECO:0007669"/>
    <property type="project" value="UniProtKB-EC"/>
</dbReference>
<feature type="binding site" evidence="11">
    <location>
        <position position="397"/>
    </location>
    <ligand>
        <name>Fe cation</name>
        <dbReference type="ChEBI" id="CHEBI:24875"/>
    </ligand>
</feature>
<dbReference type="CDD" id="cd07000">
    <property type="entry name" value="cupin_HGO_N"/>
    <property type="match status" value="1"/>
</dbReference>
<dbReference type="GO" id="GO:0046872">
    <property type="term" value="F:metal ion binding"/>
    <property type="evidence" value="ECO:0007669"/>
    <property type="project" value="UniProtKB-KW"/>
</dbReference>
<dbReference type="GO" id="GO:0006559">
    <property type="term" value="P:L-phenylalanine catabolic process"/>
    <property type="evidence" value="ECO:0007669"/>
    <property type="project" value="UniProtKB-UniPathway"/>
</dbReference>
<dbReference type="SUPFAM" id="SSF51182">
    <property type="entry name" value="RmlC-like cupins"/>
    <property type="match status" value="1"/>
</dbReference>
<dbReference type="RefSeq" id="XP_016252642.1">
    <property type="nucleotide sequence ID" value="XM_016390740.1"/>
</dbReference>
<evidence type="ECO:0000256" key="3">
    <source>
        <dbReference type="ARBA" id="ARBA00007757"/>
    </source>
</evidence>
<evidence type="ECO:0000256" key="9">
    <source>
        <dbReference type="ARBA" id="ARBA00023004"/>
    </source>
</evidence>
<dbReference type="GeneID" id="27343169"/>
<dbReference type="EMBL" id="KN847041">
    <property type="protein sequence ID" value="KIW32426.1"/>
    <property type="molecule type" value="Genomic_DNA"/>
</dbReference>
<dbReference type="PANTHER" id="PTHR11056">
    <property type="entry name" value="HOMOGENTISATE 1,2-DIOXYGENASE"/>
    <property type="match status" value="1"/>
</dbReference>
<dbReference type="InterPro" id="IPR005708">
    <property type="entry name" value="Homogentis_dOase"/>
</dbReference>
<comment type="cofactor">
    <cofactor evidence="1 11">
        <name>Fe cation</name>
        <dbReference type="ChEBI" id="CHEBI:24875"/>
    </cofactor>
</comment>
<dbReference type="OrthoDB" id="1689029at2759"/>
<accession>A0A0D1ZW74</accession>
<dbReference type="Pfam" id="PF04209">
    <property type="entry name" value="HgmA_C"/>
    <property type="match status" value="1"/>
</dbReference>
<dbReference type="Pfam" id="PF20510">
    <property type="entry name" value="HgmA_N"/>
    <property type="match status" value="1"/>
</dbReference>
<comment type="pathway">
    <text evidence="2">Amino-acid degradation; L-phenylalanine degradation; acetoacetate and fumarate from L-phenylalanine: step 4/6.</text>
</comment>
<dbReference type="InterPro" id="IPR046451">
    <property type="entry name" value="HgmA_C"/>
</dbReference>
<dbReference type="GO" id="GO:0005737">
    <property type="term" value="C:cytoplasm"/>
    <property type="evidence" value="ECO:0007669"/>
    <property type="project" value="TreeGrafter"/>
</dbReference>
<keyword evidence="7 14" id="KW-0223">Dioxygenase</keyword>
<feature type="binding site" evidence="11">
    <location>
        <position position="376"/>
    </location>
    <ligand>
        <name>homogentisate</name>
        <dbReference type="ChEBI" id="CHEBI:16169"/>
    </ligand>
</feature>
<keyword evidence="5 11" id="KW-0479">Metal-binding</keyword>
<evidence type="ECO:0000256" key="8">
    <source>
        <dbReference type="ARBA" id="ARBA00023002"/>
    </source>
</evidence>
<dbReference type="Proteomes" id="UP000054466">
    <property type="component" value="Unassembled WGS sequence"/>
</dbReference>
<gene>
    <name evidence="14" type="ORF">PV07_03975</name>
</gene>
<dbReference type="HOGENOM" id="CLU_027174_0_1_1"/>
<dbReference type="VEuPathDB" id="FungiDB:PV07_03975"/>
<sequence length="493" mass="54477">MITAIESTISYGATATSSFTIVPTECDPYAYQSGWGNRFACEALPGTLPQGRNTPQRCKYDLFSEQLNGTPFVSARASQLHAWFYRIRPSVAHGPLRKSPLNGKLEARFSASNTNTQYIPQDHSWGQFLLPSAADSVDFVQGLRTVGGHGDAMTKDGLAVHVYTANRSMEKTAFCNNDGDFLILPQEGRLDIQTEFGNMMVRPGELAVIPAGIRFRVRLPDHTARGYIQEIFGSHYELPELGPVGSNGMAMPRDFEYPLASFDVDQTAWTIICKLAGQLYEYEQDHTPFDVVAWHGNYAPYKYAMEKFINTATVDREQSDPSIYCVLMAKSRTPGLALTELLVFTPRWSVPSNTFRPPYYHRNVCTELMGMIYGTWHGSSTVLEPGGLTYEPSLMPHGESYERWAEATSGVLEPERVNEGAMAFMLHIPGHISLTNWALESSGTLHAIQADLWTGFDGGFMEHTEQVDQELAACGLPGLAKPSTGHAAPPKAP</sequence>
<dbReference type="AlphaFoldDB" id="A0A0D1ZW74"/>
<dbReference type="InterPro" id="IPR011051">
    <property type="entry name" value="RmlC_Cupin_sf"/>
</dbReference>
<keyword evidence="10" id="KW-0585">Phenylalanine catabolism</keyword>
<evidence type="ECO:0000256" key="6">
    <source>
        <dbReference type="ARBA" id="ARBA00022878"/>
    </source>
</evidence>
<evidence type="ECO:0000313" key="14">
    <source>
        <dbReference type="EMBL" id="KIW32426.1"/>
    </source>
</evidence>
<evidence type="ECO:0000256" key="4">
    <source>
        <dbReference type="ARBA" id="ARBA00013127"/>
    </source>
</evidence>
<evidence type="ECO:0000259" key="13">
    <source>
        <dbReference type="Pfam" id="PF20510"/>
    </source>
</evidence>